<protein>
    <submittedName>
        <fullName evidence="1">Glycogenin glucosyltransferase</fullName>
        <ecNumber evidence="1">2.4.1.186</ecNumber>
    </submittedName>
</protein>
<keyword evidence="1" id="KW-0808">Transferase</keyword>
<dbReference type="Proteomes" id="UP001281147">
    <property type="component" value="Unassembled WGS sequence"/>
</dbReference>
<dbReference type="EMBL" id="JAUTXU010000001">
    <property type="protein sequence ID" value="KAK3726022.1"/>
    <property type="molecule type" value="Genomic_DNA"/>
</dbReference>
<evidence type="ECO:0000313" key="2">
    <source>
        <dbReference type="Proteomes" id="UP001281147"/>
    </source>
</evidence>
<comment type="caution">
    <text evidence="1">The sequence shown here is derived from an EMBL/GenBank/DDBJ whole genome shotgun (WGS) entry which is preliminary data.</text>
</comment>
<keyword evidence="1" id="KW-0328">Glycosyltransferase</keyword>
<dbReference type="EC" id="2.4.1.186" evidence="1"/>
<sequence length="707" mass="78415">MAKGEDVYCTLCMSDTYLPGAAVLAKSLQDSGTTKKLAVLIDQERLRPSTVTELQSLYNYCIPIERIGNPNPANLYLMNRPDLLYTFTKINLWRMVQFRKIVYIDSDVVSLRAPDELFDTQEIFAAAPDVGWPDAFNTGVMVLTPHMGDYWALRTLASAGDSFDGADQGLLNQYFEHKLWKRLSFAYNCTPSANYQYEPAYRYYKRDISMVHFIGKEKPWQQGRSVKGAPGAYQELLSRWWAVYDRHFRVSNSDYISRGREEPVSRAVQQEVESEKENDDRGYYATGYPAESTQPAPPPTTPASPPRKPATTTEIPFTEPGEEAENIDQGVVEPHPTAEVRRSLAPHMEWDATRAPPPVEAKPEAEDFPGGLGETYEFSTDPHPFRPPPSYPEPPKDMWYEVPKQKPKEEKLAPIFPWEERERPEPARRFVEDEPLPLSPEPEPEPDFAGADELEVQSDDRDIGPKTPVRQANNRSSLETIGTANKNAWDEISGIEDYVRALTASQRNRGKVQVLQNQTSPQPVQQHILSPSNEPLAADLIEKVQKRRESLILTDFPTAVERPSLPVTPAPRRRSNFWGAERDQEAEMPGAEGVPDQADWDPSAQLEQLRRASLVGPGELKMPDKKALPERKMVSTAGPVIDDAPTHRPMSGRSSPQGSVDPPTPKSILKTGPKSPTKGAVAVSEPGSGAGSPGPASAPAAGAAAAA</sequence>
<reference evidence="1" key="1">
    <citation type="submission" date="2023-07" db="EMBL/GenBank/DDBJ databases">
        <title>Black Yeasts Isolated from many extreme environments.</title>
        <authorList>
            <person name="Coleine C."/>
            <person name="Stajich J.E."/>
            <person name="Selbmann L."/>
        </authorList>
    </citation>
    <scope>NUCLEOTIDE SEQUENCE</scope>
    <source>
        <strain evidence="1">CCFEE 5714</strain>
    </source>
</reference>
<name>A0ACC3P170_9PEZI</name>
<keyword evidence="2" id="KW-1185">Reference proteome</keyword>
<organism evidence="1 2">
    <name type="scientific">Vermiconidia calcicola</name>
    <dbReference type="NCBI Taxonomy" id="1690605"/>
    <lineage>
        <taxon>Eukaryota</taxon>
        <taxon>Fungi</taxon>
        <taxon>Dikarya</taxon>
        <taxon>Ascomycota</taxon>
        <taxon>Pezizomycotina</taxon>
        <taxon>Dothideomycetes</taxon>
        <taxon>Dothideomycetidae</taxon>
        <taxon>Mycosphaerellales</taxon>
        <taxon>Extremaceae</taxon>
        <taxon>Vermiconidia</taxon>
    </lineage>
</organism>
<accession>A0ACC3P170</accession>
<gene>
    <name evidence="1" type="primary">GLG2_1</name>
    <name evidence="1" type="ORF">LTR37_000170</name>
</gene>
<proteinExistence type="predicted"/>
<evidence type="ECO:0000313" key="1">
    <source>
        <dbReference type="EMBL" id="KAK3726022.1"/>
    </source>
</evidence>